<feature type="domain" description="HTH tetR-type" evidence="5">
    <location>
        <begin position="17"/>
        <end position="77"/>
    </location>
</feature>
<dbReference type="GO" id="GO:0000976">
    <property type="term" value="F:transcription cis-regulatory region binding"/>
    <property type="evidence" value="ECO:0007669"/>
    <property type="project" value="TreeGrafter"/>
</dbReference>
<dbReference type="InterPro" id="IPR036271">
    <property type="entry name" value="Tet_transcr_reg_TetR-rel_C_sf"/>
</dbReference>
<evidence type="ECO:0000313" key="7">
    <source>
        <dbReference type="EMBL" id="MVA57334.1"/>
    </source>
</evidence>
<evidence type="ECO:0000313" key="6">
    <source>
        <dbReference type="EMBL" id="KAA3532130.1"/>
    </source>
</evidence>
<dbReference type="SUPFAM" id="SSF48498">
    <property type="entry name" value="Tetracyclin repressor-like, C-terminal domain"/>
    <property type="match status" value="1"/>
</dbReference>
<dbReference type="EMBL" id="QUSG01000001">
    <property type="protein sequence ID" value="KAA3532130.1"/>
    <property type="molecule type" value="Genomic_DNA"/>
</dbReference>
<evidence type="ECO:0000256" key="4">
    <source>
        <dbReference type="PROSITE-ProRule" id="PRU00335"/>
    </source>
</evidence>
<reference evidence="6 8" key="1">
    <citation type="submission" date="2018-08" db="EMBL/GenBank/DDBJ databases">
        <title>Genome sequencing of Agrobacterium vitis strain ICMP 10754.</title>
        <authorList>
            <person name="Visnovsky S.B."/>
            <person name="Pitman A.R."/>
        </authorList>
    </citation>
    <scope>NUCLEOTIDE SEQUENCE [LARGE SCALE GENOMIC DNA]</scope>
    <source>
        <strain evidence="6 8">ICMP 10754</strain>
    </source>
</reference>
<keyword evidence="1" id="KW-0805">Transcription regulation</keyword>
<name>A0A368NYV0_AGRVI</name>
<dbReference type="SUPFAM" id="SSF46689">
    <property type="entry name" value="Homeodomain-like"/>
    <property type="match status" value="1"/>
</dbReference>
<dbReference type="InterPro" id="IPR039536">
    <property type="entry name" value="TetR_C_Proteobacteria"/>
</dbReference>
<dbReference type="InterPro" id="IPR050109">
    <property type="entry name" value="HTH-type_TetR-like_transc_reg"/>
</dbReference>
<dbReference type="FunFam" id="1.10.10.60:FF:000141">
    <property type="entry name" value="TetR family transcriptional regulator"/>
    <property type="match status" value="1"/>
</dbReference>
<dbReference type="PANTHER" id="PTHR30055:SF223">
    <property type="entry name" value="HTH-TYPE TRANSCRIPTIONAL REGULATOR UIDR"/>
    <property type="match status" value="1"/>
</dbReference>
<protein>
    <submittedName>
        <fullName evidence="7">TetR family transcriptional regulator</fullName>
    </submittedName>
    <submittedName>
        <fullName evidence="6">TetR/AcrR family transcriptional regulator</fullName>
    </submittedName>
</protein>
<evidence type="ECO:0000256" key="3">
    <source>
        <dbReference type="ARBA" id="ARBA00023163"/>
    </source>
</evidence>
<dbReference type="Gene3D" id="1.10.357.10">
    <property type="entry name" value="Tetracycline Repressor, domain 2"/>
    <property type="match status" value="1"/>
</dbReference>
<dbReference type="InterPro" id="IPR001647">
    <property type="entry name" value="HTH_TetR"/>
</dbReference>
<evidence type="ECO:0000313" key="8">
    <source>
        <dbReference type="Proteomes" id="UP000436911"/>
    </source>
</evidence>
<dbReference type="PANTHER" id="PTHR30055">
    <property type="entry name" value="HTH-TYPE TRANSCRIPTIONAL REGULATOR RUTR"/>
    <property type="match status" value="1"/>
</dbReference>
<dbReference type="Pfam" id="PF00440">
    <property type="entry name" value="TetR_N"/>
    <property type="match status" value="1"/>
</dbReference>
<organism evidence="6 8">
    <name type="scientific">Agrobacterium vitis</name>
    <name type="common">Rhizobium vitis</name>
    <dbReference type="NCBI Taxonomy" id="373"/>
    <lineage>
        <taxon>Bacteria</taxon>
        <taxon>Pseudomonadati</taxon>
        <taxon>Pseudomonadota</taxon>
        <taxon>Alphaproteobacteria</taxon>
        <taxon>Hyphomicrobiales</taxon>
        <taxon>Rhizobiaceae</taxon>
        <taxon>Rhizobium/Agrobacterium group</taxon>
        <taxon>Agrobacterium</taxon>
    </lineage>
</organism>
<dbReference type="PROSITE" id="PS50977">
    <property type="entry name" value="HTH_TETR_2"/>
    <property type="match status" value="1"/>
</dbReference>
<dbReference type="Proteomes" id="UP000440716">
    <property type="component" value="Unassembled WGS sequence"/>
</dbReference>
<keyword evidence="3" id="KW-0804">Transcription</keyword>
<evidence type="ECO:0000256" key="1">
    <source>
        <dbReference type="ARBA" id="ARBA00023015"/>
    </source>
</evidence>
<evidence type="ECO:0000256" key="2">
    <source>
        <dbReference type="ARBA" id="ARBA00023125"/>
    </source>
</evidence>
<accession>A0A368NYV0</accession>
<feature type="DNA-binding region" description="H-T-H motif" evidence="4">
    <location>
        <begin position="40"/>
        <end position="59"/>
    </location>
</feature>
<dbReference type="AlphaFoldDB" id="A0A368NYV0"/>
<keyword evidence="2 4" id="KW-0238">DNA-binding</keyword>
<dbReference type="Pfam" id="PF14246">
    <property type="entry name" value="TetR_C_7"/>
    <property type="match status" value="1"/>
</dbReference>
<evidence type="ECO:0000313" key="9">
    <source>
        <dbReference type="Proteomes" id="UP000440716"/>
    </source>
</evidence>
<dbReference type="InterPro" id="IPR009057">
    <property type="entry name" value="Homeodomain-like_sf"/>
</dbReference>
<dbReference type="GO" id="GO:0003700">
    <property type="term" value="F:DNA-binding transcription factor activity"/>
    <property type="evidence" value="ECO:0007669"/>
    <property type="project" value="TreeGrafter"/>
</dbReference>
<dbReference type="EMBL" id="WPHU01000006">
    <property type="protein sequence ID" value="MVA57334.1"/>
    <property type="molecule type" value="Genomic_DNA"/>
</dbReference>
<reference evidence="7 9" key="2">
    <citation type="submission" date="2019-12" db="EMBL/GenBank/DDBJ databases">
        <title>Whole-genome sequencing of Allorhizobium vitis.</title>
        <authorList>
            <person name="Gan H.M."/>
            <person name="Szegedi E."/>
            <person name="Burr T."/>
            <person name="Savka M.A."/>
        </authorList>
    </citation>
    <scope>NUCLEOTIDE SEQUENCE [LARGE SCALE GENOMIC DNA]</scope>
    <source>
        <strain evidence="7 9">CG415</strain>
    </source>
</reference>
<gene>
    <name evidence="6" type="ORF">DXT89_01885</name>
    <name evidence="7" type="ORF">GOZ88_14625</name>
</gene>
<comment type="caution">
    <text evidence="6">The sequence shown here is derived from an EMBL/GenBank/DDBJ whole genome shotgun (WGS) entry which is preliminary data.</text>
</comment>
<dbReference type="PRINTS" id="PR00455">
    <property type="entry name" value="HTHTETR"/>
</dbReference>
<sequence>MVMAKGLKTISRAEQKARRPQEILEAAFEEFLDKGFAATRVEDVALRLGITKGTVYLYFPSKEVLFEETIRQMSLPLSQLRASAEILEGSHAERLKQMIGMAYEMISGDCKCSELLRLTVSEGTRFPHIVDRHYDEFVAPLLKTVCTLVEGGVAAGEFLPGPAASAPDVLIGPIIHFNLWSILFAQRRPLDQKAYMEAHIDMVMRTLMRGKGE</sequence>
<dbReference type="OrthoDB" id="7185252at2"/>
<proteinExistence type="predicted"/>
<evidence type="ECO:0000259" key="5">
    <source>
        <dbReference type="PROSITE" id="PS50977"/>
    </source>
</evidence>
<dbReference type="Proteomes" id="UP000436911">
    <property type="component" value="Unassembled WGS sequence"/>
</dbReference>